<dbReference type="EMBL" id="JAGGNH010000005">
    <property type="protein sequence ID" value="KAJ0971295.1"/>
    <property type="molecule type" value="Genomic_DNA"/>
</dbReference>
<reference evidence="1" key="1">
    <citation type="submission" date="2021-03" db="EMBL/GenBank/DDBJ databases">
        <authorList>
            <person name="Li Z."/>
            <person name="Yang C."/>
        </authorList>
    </citation>
    <scope>NUCLEOTIDE SEQUENCE</scope>
    <source>
        <strain evidence="1">Dzin_1.0</strain>
        <tissue evidence="1">Leaf</tissue>
    </source>
</reference>
<dbReference type="Proteomes" id="UP001085076">
    <property type="component" value="Miscellaneous, Linkage group lg05"/>
</dbReference>
<protein>
    <submittedName>
        <fullName evidence="1">Uncharacterized protein</fullName>
    </submittedName>
</protein>
<evidence type="ECO:0000313" key="2">
    <source>
        <dbReference type="Proteomes" id="UP001085076"/>
    </source>
</evidence>
<organism evidence="1 2">
    <name type="scientific">Dioscorea zingiberensis</name>
    <dbReference type="NCBI Taxonomy" id="325984"/>
    <lineage>
        <taxon>Eukaryota</taxon>
        <taxon>Viridiplantae</taxon>
        <taxon>Streptophyta</taxon>
        <taxon>Embryophyta</taxon>
        <taxon>Tracheophyta</taxon>
        <taxon>Spermatophyta</taxon>
        <taxon>Magnoliopsida</taxon>
        <taxon>Liliopsida</taxon>
        <taxon>Dioscoreales</taxon>
        <taxon>Dioscoreaceae</taxon>
        <taxon>Dioscorea</taxon>
    </lineage>
</organism>
<dbReference type="AlphaFoldDB" id="A0A9D5HCI0"/>
<reference evidence="1" key="2">
    <citation type="journal article" date="2022" name="Hortic Res">
        <title>The genome of Dioscorea zingiberensis sheds light on the biosynthesis, origin and evolution of the medicinally important diosgenin saponins.</title>
        <authorList>
            <person name="Li Y."/>
            <person name="Tan C."/>
            <person name="Li Z."/>
            <person name="Guo J."/>
            <person name="Li S."/>
            <person name="Chen X."/>
            <person name="Wang C."/>
            <person name="Dai X."/>
            <person name="Yang H."/>
            <person name="Song W."/>
            <person name="Hou L."/>
            <person name="Xu J."/>
            <person name="Tong Z."/>
            <person name="Xu A."/>
            <person name="Yuan X."/>
            <person name="Wang W."/>
            <person name="Yang Q."/>
            <person name="Chen L."/>
            <person name="Sun Z."/>
            <person name="Wang K."/>
            <person name="Pan B."/>
            <person name="Chen J."/>
            <person name="Bao Y."/>
            <person name="Liu F."/>
            <person name="Qi X."/>
            <person name="Gang D.R."/>
            <person name="Wen J."/>
            <person name="Li J."/>
        </authorList>
    </citation>
    <scope>NUCLEOTIDE SEQUENCE</scope>
    <source>
        <strain evidence="1">Dzin_1.0</strain>
    </source>
</reference>
<comment type="caution">
    <text evidence="1">The sequence shown here is derived from an EMBL/GenBank/DDBJ whole genome shotgun (WGS) entry which is preliminary data.</text>
</comment>
<name>A0A9D5HCI0_9LILI</name>
<evidence type="ECO:0000313" key="1">
    <source>
        <dbReference type="EMBL" id="KAJ0971295.1"/>
    </source>
</evidence>
<gene>
    <name evidence="1" type="ORF">J5N97_019254</name>
</gene>
<accession>A0A9D5HCI0</accession>
<proteinExistence type="predicted"/>
<keyword evidence="2" id="KW-1185">Reference proteome</keyword>
<sequence>MYGCPTHVSTVEIFAVSPTFLMLLCHGNNSDTKRRSIPLNGLSIELKGMQFCSQRISMMGSFRFPQKFKGKT</sequence>